<organism evidence="2 3">
    <name type="scientific">Deinococcus arboris</name>
    <dbReference type="NCBI Taxonomy" id="2682977"/>
    <lineage>
        <taxon>Bacteria</taxon>
        <taxon>Thermotogati</taxon>
        <taxon>Deinococcota</taxon>
        <taxon>Deinococci</taxon>
        <taxon>Deinococcales</taxon>
        <taxon>Deinococcaceae</taxon>
        <taxon>Deinococcus</taxon>
    </lineage>
</organism>
<name>A0A7C9I4M4_9DEIO</name>
<evidence type="ECO:0000313" key="2">
    <source>
        <dbReference type="EMBL" id="MVN88291.1"/>
    </source>
</evidence>
<dbReference type="EMBL" id="WQLB01000026">
    <property type="protein sequence ID" value="MVN88291.1"/>
    <property type="molecule type" value="Genomic_DNA"/>
</dbReference>
<accession>A0A7C9I4M4</accession>
<proteinExistence type="predicted"/>
<protein>
    <submittedName>
        <fullName evidence="2">Uncharacterized protein</fullName>
    </submittedName>
</protein>
<feature type="region of interest" description="Disordered" evidence="1">
    <location>
        <begin position="198"/>
        <end position="227"/>
    </location>
</feature>
<comment type="caution">
    <text evidence="2">The sequence shown here is derived from an EMBL/GenBank/DDBJ whole genome shotgun (WGS) entry which is preliminary data.</text>
</comment>
<feature type="compositionally biased region" description="Low complexity" evidence="1">
    <location>
        <begin position="213"/>
        <end position="227"/>
    </location>
</feature>
<evidence type="ECO:0000256" key="1">
    <source>
        <dbReference type="SAM" id="MobiDB-lite"/>
    </source>
</evidence>
<reference evidence="2 3" key="1">
    <citation type="submission" date="2019-12" db="EMBL/GenBank/DDBJ databases">
        <title>Deinococcus sp. HMF7620 Genome sequencing and assembly.</title>
        <authorList>
            <person name="Kang H."/>
            <person name="Kim H."/>
            <person name="Joh K."/>
        </authorList>
    </citation>
    <scope>NUCLEOTIDE SEQUENCE [LARGE SCALE GENOMIC DNA]</scope>
    <source>
        <strain evidence="2 3">HMF7620</strain>
    </source>
</reference>
<dbReference type="Proteomes" id="UP000483286">
    <property type="component" value="Unassembled WGS sequence"/>
</dbReference>
<dbReference type="RefSeq" id="WP_157460352.1">
    <property type="nucleotide sequence ID" value="NZ_WQLB01000026.1"/>
</dbReference>
<sequence>MKTQKFAFGTNSRRTLPFDIGGVTFFAHPLTVAEELQLADVGDRYDLDALEGTEVAPFIQEQIGVLSGLLRSRVQGDVLINPGWVEVHMGTLTLTPLLALLRSGEKPQGSLTLTSWLDEPFTVQERTFDALPLSFAEQLQAGALGQDGTSREITEGSLRLLAALLTARATDNGGKVTPEWLMANLGTADLGPLLSLIQNGPEVPDPNADETAPEGGPASGAAGLPGS</sequence>
<keyword evidence="3" id="KW-1185">Reference proteome</keyword>
<gene>
    <name evidence="2" type="ORF">GO986_16215</name>
</gene>
<evidence type="ECO:0000313" key="3">
    <source>
        <dbReference type="Proteomes" id="UP000483286"/>
    </source>
</evidence>
<dbReference type="AlphaFoldDB" id="A0A7C9I4M4"/>